<proteinExistence type="predicted"/>
<gene>
    <name evidence="1" type="ORF">H2198_005712</name>
</gene>
<dbReference type="EMBL" id="JAPDRQ010000097">
    <property type="protein sequence ID" value="KAJ9655408.1"/>
    <property type="molecule type" value="Genomic_DNA"/>
</dbReference>
<comment type="caution">
    <text evidence="1">The sequence shown here is derived from an EMBL/GenBank/DDBJ whole genome shotgun (WGS) entry which is preliminary data.</text>
</comment>
<reference evidence="1" key="1">
    <citation type="submission" date="2022-10" db="EMBL/GenBank/DDBJ databases">
        <title>Culturing micro-colonial fungi from biological soil crusts in the Mojave desert and describing Neophaeococcomyces mojavensis, and introducing the new genera and species Taxawa tesnikishii.</title>
        <authorList>
            <person name="Kurbessoian T."/>
            <person name="Stajich J.E."/>
        </authorList>
    </citation>
    <scope>NUCLEOTIDE SEQUENCE</scope>
    <source>
        <strain evidence="1">JES_112</strain>
    </source>
</reference>
<sequence length="383" mass="42017">MAHIKAPGQLGDPSINIATDPRTNAAMLRGLTQIGLGGKMPAPSLTRASTKSDLLNFLKASHEGFQMIYDSMDLFRLPDDDEKRRVTVETKTIPGGDGQDMKLIITRPEGAKGKELPCVIYYHGGGMTIIPTDNPIHRLWCRDIATAGAGDGVIVIMPDFRNAYDDANHAIRPFPTGLNDCTAAAEWIHAHKQELGISTIIAQGESGGGNLAIATTMKLLRDGKKNVIEGVYALCPYISGMYDSPPEKLAKELPSLLEFDGYFLTLRGSELTAWGYDPEGKFRTEPLAWPYHVSDEEIAKMPPMTVVVDELDPLRDEGRRYAQRAIKAGVDCVARMNLGTVHAGSSIMRKELKETRFSTCWDIVRFAQSLKDSPVSEGNISRL</sequence>
<accession>A0ACC3A4V1</accession>
<keyword evidence="2" id="KW-1185">Reference proteome</keyword>
<evidence type="ECO:0000313" key="2">
    <source>
        <dbReference type="Proteomes" id="UP001172386"/>
    </source>
</evidence>
<name>A0ACC3A4V1_9EURO</name>
<evidence type="ECO:0000313" key="1">
    <source>
        <dbReference type="EMBL" id="KAJ9655408.1"/>
    </source>
</evidence>
<organism evidence="1 2">
    <name type="scientific">Neophaeococcomyces mojaviensis</name>
    <dbReference type="NCBI Taxonomy" id="3383035"/>
    <lineage>
        <taxon>Eukaryota</taxon>
        <taxon>Fungi</taxon>
        <taxon>Dikarya</taxon>
        <taxon>Ascomycota</taxon>
        <taxon>Pezizomycotina</taxon>
        <taxon>Eurotiomycetes</taxon>
        <taxon>Chaetothyriomycetidae</taxon>
        <taxon>Chaetothyriales</taxon>
        <taxon>Chaetothyriales incertae sedis</taxon>
        <taxon>Neophaeococcomyces</taxon>
    </lineage>
</organism>
<protein>
    <submittedName>
        <fullName evidence="1">Uncharacterized protein</fullName>
    </submittedName>
</protein>
<dbReference type="Proteomes" id="UP001172386">
    <property type="component" value="Unassembled WGS sequence"/>
</dbReference>